<accession>A0A8K0E4S7</accession>
<dbReference type="InterPro" id="IPR015495">
    <property type="entry name" value="Myb_TF_plants"/>
</dbReference>
<dbReference type="PANTHER" id="PTHR47999">
    <property type="entry name" value="TRANSCRIPTION FACTOR MYB8-RELATED-RELATED"/>
    <property type="match status" value="1"/>
</dbReference>
<dbReference type="Pfam" id="PF00249">
    <property type="entry name" value="Myb_DNA-binding"/>
    <property type="match status" value="2"/>
</dbReference>
<evidence type="ECO:0000256" key="3">
    <source>
        <dbReference type="ARBA" id="ARBA00023125"/>
    </source>
</evidence>
<dbReference type="InterPro" id="IPR001005">
    <property type="entry name" value="SANT/Myb"/>
</dbReference>
<dbReference type="PROSITE" id="PS50090">
    <property type="entry name" value="MYB_LIKE"/>
    <property type="match status" value="2"/>
</dbReference>
<gene>
    <name evidence="7" type="ORF">FNV43_RR17942</name>
</gene>
<proteinExistence type="predicted"/>
<dbReference type="Gene3D" id="1.10.10.60">
    <property type="entry name" value="Homeodomain-like"/>
    <property type="match status" value="2"/>
</dbReference>
<feature type="domain" description="HTH myb-type" evidence="6">
    <location>
        <begin position="62"/>
        <end position="116"/>
    </location>
</feature>
<dbReference type="OrthoDB" id="1137871at2759"/>
<dbReference type="InterPro" id="IPR009057">
    <property type="entry name" value="Homeodomain-like_sf"/>
</dbReference>
<evidence type="ECO:0000313" key="8">
    <source>
        <dbReference type="Proteomes" id="UP000796880"/>
    </source>
</evidence>
<dbReference type="PANTHER" id="PTHR47999:SF96">
    <property type="entry name" value="TRANSCRIPTION REPRESSOR MYB6-LIKE"/>
    <property type="match status" value="1"/>
</dbReference>
<protein>
    <submittedName>
        <fullName evidence="7">Uncharacterized protein</fullName>
    </submittedName>
</protein>
<evidence type="ECO:0000259" key="5">
    <source>
        <dbReference type="PROSITE" id="PS50090"/>
    </source>
</evidence>
<reference evidence="7" key="1">
    <citation type="submission" date="2020-03" db="EMBL/GenBank/DDBJ databases">
        <title>A high-quality chromosome-level genome assembly of a woody plant with both climbing and erect habits, Rhamnella rubrinervis.</title>
        <authorList>
            <person name="Lu Z."/>
            <person name="Yang Y."/>
            <person name="Zhu X."/>
            <person name="Sun Y."/>
        </authorList>
    </citation>
    <scope>NUCLEOTIDE SEQUENCE</scope>
    <source>
        <strain evidence="7">BYM</strain>
        <tissue evidence="7">Leaf</tissue>
    </source>
</reference>
<evidence type="ECO:0000256" key="4">
    <source>
        <dbReference type="ARBA" id="ARBA00023242"/>
    </source>
</evidence>
<dbReference type="SUPFAM" id="SSF46689">
    <property type="entry name" value="Homeodomain-like"/>
    <property type="match status" value="1"/>
</dbReference>
<evidence type="ECO:0000259" key="6">
    <source>
        <dbReference type="PROSITE" id="PS51294"/>
    </source>
</evidence>
<dbReference type="GO" id="GO:0003677">
    <property type="term" value="F:DNA binding"/>
    <property type="evidence" value="ECO:0007669"/>
    <property type="project" value="UniProtKB-KW"/>
</dbReference>
<sequence>MGRRPCCEKEGISRGAWSAEEDSILLNHIQTHGQGKWRDVSHRAGLKQCGKSCRLRWLNYLRPDIKRGNITIEEEDLILRLHKLLGNRWSLIAGRLPGRTDNEIKNYWNTYLSKRLAQVNKFQDYSSTKQLGESKVMNNSGTSTNSQTVIRTKAFRCTKVSIPNCLLDHDGDHRIQMAADKNILLGTDPSSSSSHLQHNNYDNYSSEFLNDFNIDDLLMSDVLLNSDSCQPSNLGTFNDCDDHGRVIGVDDGDQNGLKQYVSFDDFDDFPLLSCRHDDDDDLTVHFDDLLTHHTMSSDNWMDVTCYDPFQPNDQGLINHHQ</sequence>
<feature type="domain" description="Myb-like" evidence="5">
    <location>
        <begin position="9"/>
        <end position="61"/>
    </location>
</feature>
<name>A0A8K0E4S7_9ROSA</name>
<dbReference type="AlphaFoldDB" id="A0A8K0E4S7"/>
<evidence type="ECO:0000256" key="2">
    <source>
        <dbReference type="ARBA" id="ARBA00022737"/>
    </source>
</evidence>
<dbReference type="Proteomes" id="UP000796880">
    <property type="component" value="Unassembled WGS sequence"/>
</dbReference>
<dbReference type="EMBL" id="VOIH02000008">
    <property type="protein sequence ID" value="KAF3439664.1"/>
    <property type="molecule type" value="Genomic_DNA"/>
</dbReference>
<keyword evidence="2" id="KW-0677">Repeat</keyword>
<keyword evidence="3" id="KW-0238">DNA-binding</keyword>
<keyword evidence="8" id="KW-1185">Reference proteome</keyword>
<dbReference type="GO" id="GO:0005634">
    <property type="term" value="C:nucleus"/>
    <property type="evidence" value="ECO:0007669"/>
    <property type="project" value="UniProtKB-SubCell"/>
</dbReference>
<evidence type="ECO:0000313" key="7">
    <source>
        <dbReference type="EMBL" id="KAF3439664.1"/>
    </source>
</evidence>
<dbReference type="SMART" id="SM00717">
    <property type="entry name" value="SANT"/>
    <property type="match status" value="2"/>
</dbReference>
<dbReference type="InterPro" id="IPR017930">
    <property type="entry name" value="Myb_dom"/>
</dbReference>
<evidence type="ECO:0000256" key="1">
    <source>
        <dbReference type="ARBA" id="ARBA00004123"/>
    </source>
</evidence>
<feature type="domain" description="HTH myb-type" evidence="6">
    <location>
        <begin position="9"/>
        <end position="61"/>
    </location>
</feature>
<dbReference type="FunFam" id="1.10.10.60:FF:000001">
    <property type="entry name" value="MYB-related transcription factor"/>
    <property type="match status" value="1"/>
</dbReference>
<feature type="domain" description="Myb-like" evidence="5">
    <location>
        <begin position="62"/>
        <end position="112"/>
    </location>
</feature>
<dbReference type="PROSITE" id="PS51294">
    <property type="entry name" value="HTH_MYB"/>
    <property type="match status" value="2"/>
</dbReference>
<keyword evidence="4" id="KW-0539">Nucleus</keyword>
<comment type="caution">
    <text evidence="7">The sequence shown here is derived from an EMBL/GenBank/DDBJ whole genome shotgun (WGS) entry which is preliminary data.</text>
</comment>
<comment type="subcellular location">
    <subcellularLocation>
        <location evidence="1">Nucleus</location>
    </subcellularLocation>
</comment>
<dbReference type="CDD" id="cd00167">
    <property type="entry name" value="SANT"/>
    <property type="match status" value="2"/>
</dbReference>
<organism evidence="7 8">
    <name type="scientific">Rhamnella rubrinervis</name>
    <dbReference type="NCBI Taxonomy" id="2594499"/>
    <lineage>
        <taxon>Eukaryota</taxon>
        <taxon>Viridiplantae</taxon>
        <taxon>Streptophyta</taxon>
        <taxon>Embryophyta</taxon>
        <taxon>Tracheophyta</taxon>
        <taxon>Spermatophyta</taxon>
        <taxon>Magnoliopsida</taxon>
        <taxon>eudicotyledons</taxon>
        <taxon>Gunneridae</taxon>
        <taxon>Pentapetalae</taxon>
        <taxon>rosids</taxon>
        <taxon>fabids</taxon>
        <taxon>Rosales</taxon>
        <taxon>Rhamnaceae</taxon>
        <taxon>rhamnoid group</taxon>
        <taxon>Rhamneae</taxon>
        <taxon>Rhamnella</taxon>
    </lineage>
</organism>